<name>A0A974CF78_XENLA</name>
<accession>A0A974CF78</accession>
<evidence type="ECO:0000313" key="1">
    <source>
        <dbReference type="EMBL" id="OCT72058.1"/>
    </source>
</evidence>
<organism evidence="1 2">
    <name type="scientific">Xenopus laevis</name>
    <name type="common">African clawed frog</name>
    <dbReference type="NCBI Taxonomy" id="8355"/>
    <lineage>
        <taxon>Eukaryota</taxon>
        <taxon>Metazoa</taxon>
        <taxon>Chordata</taxon>
        <taxon>Craniata</taxon>
        <taxon>Vertebrata</taxon>
        <taxon>Euteleostomi</taxon>
        <taxon>Amphibia</taxon>
        <taxon>Batrachia</taxon>
        <taxon>Anura</taxon>
        <taxon>Pipoidea</taxon>
        <taxon>Pipidae</taxon>
        <taxon>Xenopodinae</taxon>
        <taxon>Xenopus</taxon>
        <taxon>Xenopus</taxon>
    </lineage>
</organism>
<reference evidence="2" key="1">
    <citation type="journal article" date="2016" name="Nature">
        <title>Genome evolution in the allotetraploid frog Xenopus laevis.</title>
        <authorList>
            <person name="Session A.M."/>
            <person name="Uno Y."/>
            <person name="Kwon T."/>
            <person name="Chapman J.A."/>
            <person name="Toyoda A."/>
            <person name="Takahashi S."/>
            <person name="Fukui A."/>
            <person name="Hikosaka A."/>
            <person name="Suzuki A."/>
            <person name="Kondo M."/>
            <person name="van Heeringen S.J."/>
            <person name="Quigley I."/>
            <person name="Heinz S."/>
            <person name="Ogino H."/>
            <person name="Ochi H."/>
            <person name="Hellsten U."/>
            <person name="Lyons J.B."/>
            <person name="Simakov O."/>
            <person name="Putnam N."/>
            <person name="Stites J."/>
            <person name="Kuroki Y."/>
            <person name="Tanaka T."/>
            <person name="Michiue T."/>
            <person name="Watanabe M."/>
            <person name="Bogdanovic O."/>
            <person name="Lister R."/>
            <person name="Georgiou G."/>
            <person name="Paranjpe S.S."/>
            <person name="van Kruijsbergen I."/>
            <person name="Shu S."/>
            <person name="Carlson J."/>
            <person name="Kinoshita T."/>
            <person name="Ohta Y."/>
            <person name="Mawaribuchi S."/>
            <person name="Jenkins J."/>
            <person name="Grimwood J."/>
            <person name="Schmutz J."/>
            <person name="Mitros T."/>
            <person name="Mozaffari S.V."/>
            <person name="Suzuki Y."/>
            <person name="Haramoto Y."/>
            <person name="Yamamoto T.S."/>
            <person name="Takagi C."/>
            <person name="Heald R."/>
            <person name="Miller K."/>
            <person name="Haudenschild C."/>
            <person name="Kitzman J."/>
            <person name="Nakayama T."/>
            <person name="Izutsu Y."/>
            <person name="Robert J."/>
            <person name="Fortriede J."/>
            <person name="Burns K."/>
            <person name="Lotay V."/>
            <person name="Karimi K."/>
            <person name="Yasuoka Y."/>
            <person name="Dichmann D.S."/>
            <person name="Flajnik M.F."/>
            <person name="Houston D.W."/>
            <person name="Shendure J."/>
            <person name="DuPasquier L."/>
            <person name="Vize P.D."/>
            <person name="Zorn A.M."/>
            <person name="Ito M."/>
            <person name="Marcotte E.M."/>
            <person name="Wallingford J.B."/>
            <person name="Ito Y."/>
            <person name="Asashima M."/>
            <person name="Ueno N."/>
            <person name="Matsuda Y."/>
            <person name="Veenstra G.J."/>
            <person name="Fujiyama A."/>
            <person name="Harland R.M."/>
            <person name="Taira M."/>
            <person name="Rokhsar D.S."/>
        </authorList>
    </citation>
    <scope>NUCLEOTIDE SEQUENCE [LARGE SCALE GENOMIC DNA]</scope>
    <source>
        <strain evidence="2">J</strain>
    </source>
</reference>
<sequence length="117" mass="12465">MGICLAATRPIDEVPTLWALAEGEKITIFLIMSANGCSLAGDNINVHPGFSIQKLEESAVTRARSKCPQIKLKALQIGRYSMAGSHPGSSVLSLSVWDQCAALLKCESLQCVCKMAA</sequence>
<dbReference type="EMBL" id="CM004478">
    <property type="protein sequence ID" value="OCT72058.1"/>
    <property type="molecule type" value="Genomic_DNA"/>
</dbReference>
<proteinExistence type="predicted"/>
<protein>
    <submittedName>
        <fullName evidence="1">Uncharacterized protein</fullName>
    </submittedName>
</protein>
<evidence type="ECO:0000313" key="2">
    <source>
        <dbReference type="Proteomes" id="UP000694892"/>
    </source>
</evidence>
<dbReference type="Proteomes" id="UP000694892">
    <property type="component" value="Chromosome 7L"/>
</dbReference>
<gene>
    <name evidence="1" type="ORF">XELAEV_18035036mg</name>
</gene>
<dbReference type="AlphaFoldDB" id="A0A974CF78"/>